<dbReference type="Pfam" id="PF13408">
    <property type="entry name" value="Zn_ribbon_recom"/>
    <property type="match status" value="1"/>
</dbReference>
<dbReference type="EMBL" id="CP013652">
    <property type="protein sequence ID" value="ALS24053.1"/>
    <property type="molecule type" value="Genomic_DNA"/>
</dbReference>
<evidence type="ECO:0000313" key="5">
    <source>
        <dbReference type="Proteomes" id="UP000061660"/>
    </source>
</evidence>
<dbReference type="SUPFAM" id="SSF53041">
    <property type="entry name" value="Resolvase-like"/>
    <property type="match status" value="1"/>
</dbReference>
<dbReference type="RefSeq" id="WP_062409825.1">
    <property type="nucleotide sequence ID" value="NZ_CP013652.1"/>
</dbReference>
<dbReference type="SMART" id="SM00857">
    <property type="entry name" value="Resolvase"/>
    <property type="match status" value="1"/>
</dbReference>
<evidence type="ECO:0000259" key="2">
    <source>
        <dbReference type="PROSITE" id="PS51736"/>
    </source>
</evidence>
<keyword evidence="5" id="KW-1185">Reference proteome</keyword>
<feature type="coiled-coil region" evidence="1">
    <location>
        <begin position="352"/>
        <end position="379"/>
    </location>
</feature>
<name>A0A0U2W951_9BACL</name>
<reference evidence="5" key="1">
    <citation type="submission" date="2015-12" db="EMBL/GenBank/DDBJ databases">
        <title>Complete genome sequences of two moderately thermophilic Paenibacillus species.</title>
        <authorList>
            <person name="Butler R.III."/>
            <person name="Wang J."/>
            <person name="Stark B.C."/>
            <person name="Pombert J.-F."/>
        </authorList>
    </citation>
    <scope>NUCLEOTIDE SEQUENCE [LARGE SCALE GENOMIC DNA]</scope>
    <source>
        <strain evidence="5">32O-Y</strain>
    </source>
</reference>
<dbReference type="KEGG" id="pnp:IJ22_37150"/>
<proteinExistence type="predicted"/>
<dbReference type="InterPro" id="IPR036162">
    <property type="entry name" value="Resolvase-like_N_sf"/>
</dbReference>
<dbReference type="GO" id="GO:0000150">
    <property type="term" value="F:DNA strand exchange activity"/>
    <property type="evidence" value="ECO:0007669"/>
    <property type="project" value="InterPro"/>
</dbReference>
<dbReference type="PATRIC" id="fig|162209.4.peg.3955"/>
<dbReference type="Gene3D" id="3.40.50.1390">
    <property type="entry name" value="Resolvase, N-terminal catalytic domain"/>
    <property type="match status" value="1"/>
</dbReference>
<sequence length="487" mass="55533">MRGFQYIRVSDEEQAVEGYSITAQKALLDRKFAEWGATVAGVYIDDGYSAKDIRRPDLQRLMNDIATLKPDFIAFWKLDRWTRAGRDWHALNDKLKPYGVTLRSAIGENLSEGTAFERFNVGLNVLLGQFEREQISERVHFVMMERHNKGLRNGAKPPYGYDLKNGQLIVNEEQAEVVRKIFNWYAYGDENGPCGFREIAVKLNRGNGREWTYSSVRYALMNPVYCGKLRWNYRKASGKPTGKEIIVDSDHAPIIPVELFEKVYGEIVSRKRGGKAATSEYAFSGVLRCGRCGKAMVGFSRGARFYRCTGRANAGTCDMPAIHSGRLEQAFLASLDYDSDQVRNLIDVPDRSDEVKSRREALEAEIEQIRKRKKKWQMAYADDVISLEDLRERTREDAEREKEISQELATLPQGTSNVWSKEMIADILVDAKEAMQSADEAEKKAFIRELFERVTVDAEKPEGKPAPGRYSMPVIIELVPRQSKSYL</sequence>
<dbReference type="CDD" id="cd00338">
    <property type="entry name" value="Ser_Recombinase"/>
    <property type="match status" value="1"/>
</dbReference>
<dbReference type="GO" id="GO:0003677">
    <property type="term" value="F:DNA binding"/>
    <property type="evidence" value="ECO:0007669"/>
    <property type="project" value="InterPro"/>
</dbReference>
<dbReference type="STRING" id="162209.IJ22_37150"/>
<dbReference type="InterPro" id="IPR025827">
    <property type="entry name" value="Zn_ribbon_recom_dom"/>
</dbReference>
<feature type="domain" description="Resolvase/invertase-type recombinase catalytic" evidence="2">
    <location>
        <begin position="2"/>
        <end position="150"/>
    </location>
</feature>
<accession>A0A0U2W951</accession>
<dbReference type="PANTHER" id="PTHR30461">
    <property type="entry name" value="DNA-INVERTASE FROM LAMBDOID PROPHAGE"/>
    <property type="match status" value="1"/>
</dbReference>
<dbReference type="InterPro" id="IPR050639">
    <property type="entry name" value="SSR_resolvase"/>
</dbReference>
<keyword evidence="1" id="KW-0175">Coiled coil</keyword>
<reference evidence="4 5" key="2">
    <citation type="journal article" date="2016" name="Genome Announc.">
        <title>Complete Genome Sequences of Two Interactive Moderate Thermophiles, Paenibacillus napthalenovorans 32O-Y and Paenibacillus sp. 32O-W.</title>
        <authorList>
            <person name="Butler R.R.III."/>
            <person name="Wang J."/>
            <person name="Stark B.C."/>
            <person name="Pombert J.F."/>
        </authorList>
    </citation>
    <scope>NUCLEOTIDE SEQUENCE [LARGE SCALE GENOMIC DNA]</scope>
    <source>
        <strain evidence="4 5">32O-Y</strain>
    </source>
</reference>
<evidence type="ECO:0000259" key="3">
    <source>
        <dbReference type="PROSITE" id="PS51737"/>
    </source>
</evidence>
<feature type="domain" description="Recombinase" evidence="3">
    <location>
        <begin position="158"/>
        <end position="273"/>
    </location>
</feature>
<evidence type="ECO:0000313" key="4">
    <source>
        <dbReference type="EMBL" id="ALS24053.1"/>
    </source>
</evidence>
<dbReference type="InterPro" id="IPR011109">
    <property type="entry name" value="DNA_bind_recombinase_dom"/>
</dbReference>
<dbReference type="PANTHER" id="PTHR30461:SF23">
    <property type="entry name" value="DNA RECOMBINASE-RELATED"/>
    <property type="match status" value="1"/>
</dbReference>
<dbReference type="Proteomes" id="UP000061660">
    <property type="component" value="Chromosome"/>
</dbReference>
<protein>
    <submittedName>
        <fullName evidence="4">Resolvase</fullName>
    </submittedName>
</protein>
<dbReference type="InterPro" id="IPR038109">
    <property type="entry name" value="DNA_bind_recomb_sf"/>
</dbReference>
<dbReference type="AlphaFoldDB" id="A0A0U2W951"/>
<dbReference type="Pfam" id="PF00239">
    <property type="entry name" value="Resolvase"/>
    <property type="match status" value="1"/>
</dbReference>
<dbReference type="PROSITE" id="PS51736">
    <property type="entry name" value="RECOMBINASES_3"/>
    <property type="match status" value="1"/>
</dbReference>
<dbReference type="OrthoDB" id="9811097at2"/>
<gene>
    <name evidence="4" type="ORF">IJ22_37150</name>
</gene>
<evidence type="ECO:0000256" key="1">
    <source>
        <dbReference type="SAM" id="Coils"/>
    </source>
</evidence>
<organism evidence="4 5">
    <name type="scientific">Paenibacillus naphthalenovorans</name>
    <dbReference type="NCBI Taxonomy" id="162209"/>
    <lineage>
        <taxon>Bacteria</taxon>
        <taxon>Bacillati</taxon>
        <taxon>Bacillota</taxon>
        <taxon>Bacilli</taxon>
        <taxon>Bacillales</taxon>
        <taxon>Paenibacillaceae</taxon>
        <taxon>Paenibacillus</taxon>
    </lineage>
</organism>
<dbReference type="Pfam" id="PF07508">
    <property type="entry name" value="Recombinase"/>
    <property type="match status" value="1"/>
</dbReference>
<dbReference type="Gene3D" id="3.90.1750.20">
    <property type="entry name" value="Putative Large Serine Recombinase, Chain B, Domain 2"/>
    <property type="match status" value="1"/>
</dbReference>
<dbReference type="PROSITE" id="PS51737">
    <property type="entry name" value="RECOMBINASE_DNA_BIND"/>
    <property type="match status" value="1"/>
</dbReference>
<dbReference type="InterPro" id="IPR006119">
    <property type="entry name" value="Resolv_N"/>
</dbReference>